<proteinExistence type="predicted"/>
<comment type="caution">
    <text evidence="2">The sequence shown here is derived from an EMBL/GenBank/DDBJ whole genome shotgun (WGS) entry which is preliminary data.</text>
</comment>
<reference evidence="2 3" key="1">
    <citation type="journal article" date="2014" name="Agronomy (Basel)">
        <title>A Draft Genome Sequence for Ensete ventricosum, the Drought-Tolerant Tree Against Hunger.</title>
        <authorList>
            <person name="Harrison J."/>
            <person name="Moore K.A."/>
            <person name="Paszkiewicz K."/>
            <person name="Jones T."/>
            <person name="Grant M."/>
            <person name="Ambacheew D."/>
            <person name="Muzemil S."/>
            <person name="Studholme D.J."/>
        </authorList>
    </citation>
    <scope>NUCLEOTIDE SEQUENCE [LARGE SCALE GENOMIC DNA]</scope>
</reference>
<evidence type="ECO:0000256" key="1">
    <source>
        <dbReference type="SAM" id="MobiDB-lite"/>
    </source>
</evidence>
<dbReference type="Proteomes" id="UP000287651">
    <property type="component" value="Unassembled WGS sequence"/>
</dbReference>
<protein>
    <submittedName>
        <fullName evidence="2">Uncharacterized protein</fullName>
    </submittedName>
</protein>
<evidence type="ECO:0000313" key="2">
    <source>
        <dbReference type="EMBL" id="RRT46540.1"/>
    </source>
</evidence>
<sequence>MHVMLPLRFPNSGIRAKVVRVKDWQRENGAVGHGQAPVGATSCGQGPCRGGRTQLGPPARAVAHGQSEGVDTYRGITYGYRQHFRGSSHPQGRRLRALCP</sequence>
<organism evidence="2 3">
    <name type="scientific">Ensete ventricosum</name>
    <name type="common">Abyssinian banana</name>
    <name type="synonym">Musa ensete</name>
    <dbReference type="NCBI Taxonomy" id="4639"/>
    <lineage>
        <taxon>Eukaryota</taxon>
        <taxon>Viridiplantae</taxon>
        <taxon>Streptophyta</taxon>
        <taxon>Embryophyta</taxon>
        <taxon>Tracheophyta</taxon>
        <taxon>Spermatophyta</taxon>
        <taxon>Magnoliopsida</taxon>
        <taxon>Liliopsida</taxon>
        <taxon>Zingiberales</taxon>
        <taxon>Musaceae</taxon>
        <taxon>Ensete</taxon>
    </lineage>
</organism>
<gene>
    <name evidence="2" type="ORF">B296_00028199</name>
</gene>
<name>A0A426Y4J0_ENSVE</name>
<accession>A0A426Y4J0</accession>
<evidence type="ECO:0000313" key="3">
    <source>
        <dbReference type="Proteomes" id="UP000287651"/>
    </source>
</evidence>
<dbReference type="AlphaFoldDB" id="A0A426Y4J0"/>
<feature type="region of interest" description="Disordered" evidence="1">
    <location>
        <begin position="30"/>
        <end position="66"/>
    </location>
</feature>
<dbReference type="EMBL" id="AMZH03015126">
    <property type="protein sequence ID" value="RRT46540.1"/>
    <property type="molecule type" value="Genomic_DNA"/>
</dbReference>